<dbReference type="InterPro" id="IPR024395">
    <property type="entry name" value="CLASP_N_dom"/>
</dbReference>
<evidence type="ECO:0000313" key="11">
    <source>
        <dbReference type="Proteomes" id="UP000019478"/>
    </source>
</evidence>
<keyword evidence="6" id="KW-0498">Mitosis</keyword>
<feature type="domain" description="TOG" evidence="9">
    <location>
        <begin position="8"/>
        <end position="241"/>
    </location>
</feature>
<dbReference type="SUPFAM" id="SSF48371">
    <property type="entry name" value="ARM repeat"/>
    <property type="match status" value="1"/>
</dbReference>
<comment type="function">
    <text evidence="7">Microtubule binding protein that promotes the stabilization of dynamic microtubules. Required for mitotic spindle formation.</text>
</comment>
<name>W9XQG3_9EURO</name>
<feature type="compositionally biased region" description="Basic and acidic residues" evidence="8">
    <location>
        <begin position="394"/>
        <end position="412"/>
    </location>
</feature>
<protein>
    <recommendedName>
        <fullName evidence="9">TOG domain-containing protein</fullName>
    </recommendedName>
</protein>
<dbReference type="EMBL" id="AMGY01000005">
    <property type="protein sequence ID" value="EXJ82438.1"/>
    <property type="molecule type" value="Genomic_DNA"/>
</dbReference>
<evidence type="ECO:0000256" key="4">
    <source>
        <dbReference type="ARBA" id="ARBA00022618"/>
    </source>
</evidence>
<evidence type="ECO:0000256" key="7">
    <source>
        <dbReference type="ARBA" id="ARBA00024889"/>
    </source>
</evidence>
<dbReference type="InterPro" id="IPR011989">
    <property type="entry name" value="ARM-like"/>
</dbReference>
<dbReference type="GO" id="GO:0090307">
    <property type="term" value="P:mitotic spindle assembly"/>
    <property type="evidence" value="ECO:0007669"/>
    <property type="project" value="TreeGrafter"/>
</dbReference>
<keyword evidence="4" id="KW-0132">Cell division</keyword>
<feature type="compositionally biased region" description="Basic and acidic residues" evidence="8">
    <location>
        <begin position="343"/>
        <end position="356"/>
    </location>
</feature>
<dbReference type="AlphaFoldDB" id="W9XQG3"/>
<feature type="region of interest" description="Disordered" evidence="8">
    <location>
        <begin position="232"/>
        <end position="279"/>
    </location>
</feature>
<evidence type="ECO:0000259" key="9">
    <source>
        <dbReference type="SMART" id="SM01349"/>
    </source>
</evidence>
<evidence type="ECO:0000256" key="1">
    <source>
        <dbReference type="ARBA" id="ARBA00004186"/>
    </source>
</evidence>
<dbReference type="eggNOG" id="ENOG502QT5T">
    <property type="taxonomic scope" value="Eukaryota"/>
</dbReference>
<sequence length="947" mass="105565">MLGRTYVDILNFLQYEFTLPETEETWKKRQDLLVELAAFFDSRKDNSVLPKDFVERVKAILPDIVTAASSERTTLSAQACRVVCCIAKHLESQIQPQLDMLLSQLIIHCGSAKGVNQKNANDAIVTICKHAGYSPRLFYHVCAAFRDKRIPPRTYAPEWLRILLSSYRTQMDREKDGEAAKTAIYQGLTDGQVKVRENSRAVYWEYATYDVQGARMIMGGLNPHAQAALREDSHNPDKTAAKLARAPRPDSALASIKAQNKQRLQQRRGFTPASVKPDDFVFGSMEDLDAPTYKKSAPKAGAEAAGERQEKRAPEPHHAGHQSDSAGSSRQGISVQPRTTTKVSKDTKLETSKEQKASSSQADARPLLSAPVRRGRIVATPMTNPSQRPGSRGEPSKKSSEVKDKSLPDKSSGRQTPITVDEKDVLSSSVIHHRKTASRHDAVRLDDKDLSVTSILQNIKRSSQQQTPVVAKYKESSGHPTTQSTKKTERPTHVVTDDQEPPTLAPVPPKKPTLPIAVLAEDKAGSASVSSKSSKETMAAEQVTEQLVLPVTLPLRPVKAFPQEKHSALPSTERSLDKDSSRQHVAEGKENSYVIRPRKRTSPTTSPRRSPNRSSNQSPKRSPRHNSIAASAKKSLATATEYLRHGSLDALGYRRLRKLIEDHPGVLITSQTQFNDLFELLIGKLASLDELVEPREKRLETLSHPAYHRHTILLIIFLLFRQYPHWPEPQPGMTLSALLIARCNHSSGYIATLRAIDNAAEVLCTSTEDLLPSIDAVLDTLEQIEHIITTNDPIVTPMSTTTVLSTSLQSLASEFGPERPRFSNRLPIIMAFGLRVLCLLLERLACRGQTLYTIQEDRLGSFAEHLLVTYTSLIKRYVLDYCTALHAVIKPEKRFYQYFRNESDRNLINYFVAGHQDVEMQDVDMLDVEMDMAMAMEYGSLQSSVSL</sequence>
<evidence type="ECO:0000256" key="3">
    <source>
        <dbReference type="ARBA" id="ARBA00011375"/>
    </source>
</evidence>
<dbReference type="GO" id="GO:0060172">
    <property type="term" value="P:astral microtubule depolymerization"/>
    <property type="evidence" value="ECO:0007669"/>
    <property type="project" value="TreeGrafter"/>
</dbReference>
<dbReference type="PANTHER" id="PTHR21567:SF9">
    <property type="entry name" value="CLIP-ASSOCIATING PROTEIN"/>
    <property type="match status" value="1"/>
</dbReference>
<feature type="region of interest" description="Disordered" evidence="8">
    <location>
        <begin position="562"/>
        <end position="631"/>
    </location>
</feature>
<comment type="similarity">
    <text evidence="2">Belongs to the CLASP family.</text>
</comment>
<keyword evidence="6" id="KW-0131">Cell cycle</keyword>
<dbReference type="STRING" id="1182542.W9XQG3"/>
<feature type="region of interest" description="Disordered" evidence="8">
    <location>
        <begin position="459"/>
        <end position="515"/>
    </location>
</feature>
<feature type="compositionally biased region" description="Polar residues" evidence="8">
    <location>
        <begin position="322"/>
        <end position="342"/>
    </location>
</feature>
<feature type="compositionally biased region" description="Pro residues" evidence="8">
    <location>
        <begin position="503"/>
        <end position="512"/>
    </location>
</feature>
<comment type="caution">
    <text evidence="10">The sequence shown here is derived from an EMBL/GenBank/DDBJ whole genome shotgun (WGS) entry which is preliminary data.</text>
</comment>
<evidence type="ECO:0000256" key="5">
    <source>
        <dbReference type="ARBA" id="ARBA00022701"/>
    </source>
</evidence>
<organism evidence="10 11">
    <name type="scientific">Capronia epimyces CBS 606.96</name>
    <dbReference type="NCBI Taxonomy" id="1182542"/>
    <lineage>
        <taxon>Eukaryota</taxon>
        <taxon>Fungi</taxon>
        <taxon>Dikarya</taxon>
        <taxon>Ascomycota</taxon>
        <taxon>Pezizomycotina</taxon>
        <taxon>Eurotiomycetes</taxon>
        <taxon>Chaetothyriomycetidae</taxon>
        <taxon>Chaetothyriales</taxon>
        <taxon>Herpotrichiellaceae</taxon>
        <taxon>Capronia</taxon>
    </lineage>
</organism>
<dbReference type="InterPro" id="IPR034085">
    <property type="entry name" value="TOG"/>
</dbReference>
<dbReference type="GO" id="GO:0005815">
    <property type="term" value="C:microtubule organizing center"/>
    <property type="evidence" value="ECO:0007669"/>
    <property type="project" value="TreeGrafter"/>
</dbReference>
<dbReference type="GO" id="GO:0051301">
    <property type="term" value="P:cell division"/>
    <property type="evidence" value="ECO:0007669"/>
    <property type="project" value="UniProtKB-KW"/>
</dbReference>
<dbReference type="GO" id="GO:0005876">
    <property type="term" value="C:spindle microtubule"/>
    <property type="evidence" value="ECO:0007669"/>
    <property type="project" value="TreeGrafter"/>
</dbReference>
<accession>W9XQG3</accession>
<dbReference type="RefSeq" id="XP_007734561.1">
    <property type="nucleotide sequence ID" value="XM_007736371.1"/>
</dbReference>
<dbReference type="Proteomes" id="UP000019478">
    <property type="component" value="Unassembled WGS sequence"/>
</dbReference>
<dbReference type="InterPro" id="IPR016024">
    <property type="entry name" value="ARM-type_fold"/>
</dbReference>
<proteinExistence type="inferred from homology"/>
<feature type="region of interest" description="Disordered" evidence="8">
    <location>
        <begin position="291"/>
        <end position="442"/>
    </location>
</feature>
<dbReference type="GeneID" id="19170361"/>
<dbReference type="GO" id="GO:1990023">
    <property type="term" value="C:mitotic spindle midzone"/>
    <property type="evidence" value="ECO:0007669"/>
    <property type="project" value="TreeGrafter"/>
</dbReference>
<comment type="subcellular location">
    <subcellularLocation>
        <location evidence="1">Cytoplasm</location>
        <location evidence="1">Cytoskeleton</location>
        <location evidence="1">Spindle</location>
    </subcellularLocation>
</comment>
<dbReference type="Gene3D" id="1.25.10.10">
    <property type="entry name" value="Leucine-rich Repeat Variant"/>
    <property type="match status" value="1"/>
</dbReference>
<evidence type="ECO:0000256" key="6">
    <source>
        <dbReference type="ARBA" id="ARBA00022776"/>
    </source>
</evidence>
<evidence type="ECO:0000313" key="10">
    <source>
        <dbReference type="EMBL" id="EXJ82438.1"/>
    </source>
</evidence>
<dbReference type="Pfam" id="PF12348">
    <property type="entry name" value="CLASP_N"/>
    <property type="match status" value="1"/>
</dbReference>
<evidence type="ECO:0000256" key="8">
    <source>
        <dbReference type="SAM" id="MobiDB-lite"/>
    </source>
</evidence>
<feature type="compositionally biased region" description="Low complexity" evidence="8">
    <location>
        <begin position="602"/>
        <end position="620"/>
    </location>
</feature>
<keyword evidence="5" id="KW-0493">Microtubule</keyword>
<dbReference type="SMART" id="SM01349">
    <property type="entry name" value="TOG"/>
    <property type="match status" value="1"/>
</dbReference>
<dbReference type="PANTHER" id="PTHR21567">
    <property type="entry name" value="CLASP"/>
    <property type="match status" value="1"/>
</dbReference>
<feature type="compositionally biased region" description="Basic and acidic residues" evidence="8">
    <location>
        <begin position="574"/>
        <end position="590"/>
    </location>
</feature>
<feature type="compositionally biased region" description="Polar residues" evidence="8">
    <location>
        <begin position="459"/>
        <end position="468"/>
    </location>
</feature>
<evidence type="ECO:0000256" key="2">
    <source>
        <dbReference type="ARBA" id="ARBA00009549"/>
    </source>
</evidence>
<feature type="compositionally biased region" description="Basic and acidic residues" evidence="8">
    <location>
        <begin position="305"/>
        <end position="318"/>
    </location>
</feature>
<reference evidence="10 11" key="1">
    <citation type="submission" date="2013-03" db="EMBL/GenBank/DDBJ databases">
        <title>The Genome Sequence of Capronia epimyces CBS 606.96.</title>
        <authorList>
            <consortium name="The Broad Institute Genomics Platform"/>
            <person name="Cuomo C."/>
            <person name="de Hoog S."/>
            <person name="Gorbushina A."/>
            <person name="Walker B."/>
            <person name="Young S.K."/>
            <person name="Zeng Q."/>
            <person name="Gargeya S."/>
            <person name="Fitzgerald M."/>
            <person name="Haas B."/>
            <person name="Abouelleil A."/>
            <person name="Allen A.W."/>
            <person name="Alvarado L."/>
            <person name="Arachchi H.M."/>
            <person name="Berlin A.M."/>
            <person name="Chapman S.B."/>
            <person name="Gainer-Dewar J."/>
            <person name="Goldberg J."/>
            <person name="Griggs A."/>
            <person name="Gujja S."/>
            <person name="Hansen M."/>
            <person name="Howarth C."/>
            <person name="Imamovic A."/>
            <person name="Ireland A."/>
            <person name="Larimer J."/>
            <person name="McCowan C."/>
            <person name="Murphy C."/>
            <person name="Pearson M."/>
            <person name="Poon T.W."/>
            <person name="Priest M."/>
            <person name="Roberts A."/>
            <person name="Saif S."/>
            <person name="Shea T."/>
            <person name="Sisk P."/>
            <person name="Sykes S."/>
            <person name="Wortman J."/>
            <person name="Nusbaum C."/>
            <person name="Birren B."/>
        </authorList>
    </citation>
    <scope>NUCLEOTIDE SEQUENCE [LARGE SCALE GENOMIC DNA]</scope>
    <source>
        <strain evidence="10 11">CBS 606.96</strain>
    </source>
</reference>
<dbReference type="OrthoDB" id="10259902at2759"/>
<comment type="subunit">
    <text evidence="3">Interacts with microtubules.</text>
</comment>
<dbReference type="HOGENOM" id="CLU_016100_0_0_1"/>
<feature type="compositionally biased region" description="Basic and acidic residues" evidence="8">
    <location>
        <begin position="486"/>
        <end position="496"/>
    </location>
</feature>
<dbReference type="GO" id="GO:0005881">
    <property type="term" value="C:cytoplasmic microtubule"/>
    <property type="evidence" value="ECO:0007669"/>
    <property type="project" value="TreeGrafter"/>
</dbReference>
<gene>
    <name evidence="10" type="ORF">A1O3_06251</name>
</gene>
<dbReference type="GO" id="GO:0008017">
    <property type="term" value="F:microtubule binding"/>
    <property type="evidence" value="ECO:0007669"/>
    <property type="project" value="TreeGrafter"/>
</dbReference>
<keyword evidence="11" id="KW-1185">Reference proteome</keyword>